<accession>A0AAQ2C4T5</accession>
<dbReference type="InterPro" id="IPR050523">
    <property type="entry name" value="AKR_Detox_Biosynth"/>
</dbReference>
<dbReference type="SUPFAM" id="SSF51430">
    <property type="entry name" value="NAD(P)-linked oxidoreductase"/>
    <property type="match status" value="1"/>
</dbReference>
<dbReference type="InterPro" id="IPR023210">
    <property type="entry name" value="NADP_OxRdtase_dom"/>
</dbReference>
<dbReference type="InterPro" id="IPR036812">
    <property type="entry name" value="NAD(P)_OxRdtase_dom_sf"/>
</dbReference>
<feature type="domain" description="NADP-dependent oxidoreductase" evidence="1">
    <location>
        <begin position="51"/>
        <end position="338"/>
    </location>
</feature>
<organism evidence="2 3">
    <name type="scientific">Cryobacterium shii</name>
    <dbReference type="NCBI Taxonomy" id="1259235"/>
    <lineage>
        <taxon>Bacteria</taxon>
        <taxon>Bacillati</taxon>
        <taxon>Actinomycetota</taxon>
        <taxon>Actinomycetes</taxon>
        <taxon>Micrococcales</taxon>
        <taxon>Microbacteriaceae</taxon>
        <taxon>Cryobacterium</taxon>
    </lineage>
</organism>
<evidence type="ECO:0000313" key="3">
    <source>
        <dbReference type="Proteomes" id="UP000297403"/>
    </source>
</evidence>
<sequence length="341" mass="36450">MQGPPAISTDIPLQSQALQPAALGSVPAPPAHPARSLRRTIADTDLVVHPLALGGSVFGWTADGATSTSVLDRHRELGGNFLDTADSYTSGRSEVIIGAWLRSRRARDSTVIATKIGKNRDNPGLSSRSIIGAVHASLDRLGTDYIDLLHFHFDDPTVPLEESLGAVDVLMRSGQVRYLAASNFSAERLMEARVLAANGLPRFVALQTQYSLLHRTPFESSLALVTGAQGLAVLPYFALAHGFLAGRYRSKADLQKTTRASRAAKHLNRHGFRVLAVLDRIAEEHEVAPAAIAIAWLIARSPVVAPVASASHPDQVEALVAAAGIRLTRGDMVDLDRVSAH</sequence>
<proteinExistence type="predicted"/>
<dbReference type="GO" id="GO:0005829">
    <property type="term" value="C:cytosol"/>
    <property type="evidence" value="ECO:0007669"/>
    <property type="project" value="TreeGrafter"/>
</dbReference>
<name>A0AAQ2C4T5_9MICO</name>
<dbReference type="AlphaFoldDB" id="A0AAQ2C4T5"/>
<dbReference type="PANTHER" id="PTHR43364">
    <property type="entry name" value="NADH-SPECIFIC METHYLGLYOXAL REDUCTASE-RELATED"/>
    <property type="match status" value="1"/>
</dbReference>
<evidence type="ECO:0000259" key="1">
    <source>
        <dbReference type="Pfam" id="PF00248"/>
    </source>
</evidence>
<comment type="caution">
    <text evidence="2">The sequence shown here is derived from an EMBL/GenBank/DDBJ whole genome shotgun (WGS) entry which is preliminary data.</text>
</comment>
<dbReference type="EMBL" id="SOFY01000068">
    <property type="protein sequence ID" value="TFC43855.1"/>
    <property type="molecule type" value="Genomic_DNA"/>
</dbReference>
<protein>
    <submittedName>
        <fullName evidence="2">Aldo/keto reductase</fullName>
    </submittedName>
</protein>
<dbReference type="Pfam" id="PF00248">
    <property type="entry name" value="Aldo_ket_red"/>
    <property type="match status" value="1"/>
</dbReference>
<keyword evidence="3" id="KW-1185">Reference proteome</keyword>
<dbReference type="Proteomes" id="UP000297403">
    <property type="component" value="Unassembled WGS sequence"/>
</dbReference>
<dbReference type="Gene3D" id="3.20.20.100">
    <property type="entry name" value="NADP-dependent oxidoreductase domain"/>
    <property type="match status" value="1"/>
</dbReference>
<dbReference type="PANTHER" id="PTHR43364:SF6">
    <property type="entry name" value="OXIDOREDUCTASE-RELATED"/>
    <property type="match status" value="1"/>
</dbReference>
<reference evidence="2 3" key="1">
    <citation type="submission" date="2019-03" db="EMBL/GenBank/DDBJ databases">
        <title>Genomics of glacier-inhabiting Cryobacterium strains.</title>
        <authorList>
            <person name="Liu Q."/>
            <person name="Xin Y.-H."/>
        </authorList>
    </citation>
    <scope>NUCLEOTIDE SEQUENCE [LARGE SCALE GENOMIC DNA]</scope>
    <source>
        <strain evidence="3">TMT1-22</strain>
    </source>
</reference>
<gene>
    <name evidence="2" type="ORF">E3O49_12410</name>
</gene>
<evidence type="ECO:0000313" key="2">
    <source>
        <dbReference type="EMBL" id="TFC43855.1"/>
    </source>
</evidence>